<dbReference type="OrthoDB" id="2507171at2759"/>
<reference evidence="1" key="1">
    <citation type="submission" date="2021-03" db="EMBL/GenBank/DDBJ databases">
        <title>Draft genome sequence of rust myrtle Austropuccinia psidii MF-1, a brazilian biotype.</title>
        <authorList>
            <person name="Quecine M.C."/>
            <person name="Pachon D.M.R."/>
            <person name="Bonatelli M.L."/>
            <person name="Correr F.H."/>
            <person name="Franceschini L.M."/>
            <person name="Leite T.F."/>
            <person name="Margarido G.R.A."/>
            <person name="Almeida C.A."/>
            <person name="Ferrarezi J.A."/>
            <person name="Labate C.A."/>
        </authorList>
    </citation>
    <scope>NUCLEOTIDE SEQUENCE</scope>
    <source>
        <strain evidence="1">MF-1</strain>
    </source>
</reference>
<dbReference type="AlphaFoldDB" id="A0A9Q3EKB0"/>
<name>A0A9Q3EKB0_9BASI</name>
<dbReference type="EMBL" id="AVOT02030632">
    <property type="protein sequence ID" value="MBW0523876.1"/>
    <property type="molecule type" value="Genomic_DNA"/>
</dbReference>
<sequence length="165" mass="18650">MLRWQIDIQKYRGNMTIVHKDADGLRKCPLPNDIENPASVPEEASSKIPIEGINVTDFNTTFFEKVTPGQILCQLLVIDFTLHCASRQCQLSHVPHENVTQSSNPFQNYLQRLGIFTSLASASPMLSMLTRPHHHPDETLTLPPHLRHHHSLCFHTASLAILMLV</sequence>
<comment type="caution">
    <text evidence="1">The sequence shown here is derived from an EMBL/GenBank/DDBJ whole genome shotgun (WGS) entry which is preliminary data.</text>
</comment>
<dbReference type="Proteomes" id="UP000765509">
    <property type="component" value="Unassembled WGS sequence"/>
</dbReference>
<evidence type="ECO:0000313" key="1">
    <source>
        <dbReference type="EMBL" id="MBW0523876.1"/>
    </source>
</evidence>
<accession>A0A9Q3EKB0</accession>
<organism evidence="1 2">
    <name type="scientific">Austropuccinia psidii MF-1</name>
    <dbReference type="NCBI Taxonomy" id="1389203"/>
    <lineage>
        <taxon>Eukaryota</taxon>
        <taxon>Fungi</taxon>
        <taxon>Dikarya</taxon>
        <taxon>Basidiomycota</taxon>
        <taxon>Pucciniomycotina</taxon>
        <taxon>Pucciniomycetes</taxon>
        <taxon>Pucciniales</taxon>
        <taxon>Sphaerophragmiaceae</taxon>
        <taxon>Austropuccinia</taxon>
    </lineage>
</organism>
<proteinExistence type="predicted"/>
<protein>
    <submittedName>
        <fullName evidence="1">Uncharacterized protein</fullName>
    </submittedName>
</protein>
<keyword evidence="2" id="KW-1185">Reference proteome</keyword>
<gene>
    <name evidence="1" type="ORF">O181_063591</name>
</gene>
<evidence type="ECO:0000313" key="2">
    <source>
        <dbReference type="Proteomes" id="UP000765509"/>
    </source>
</evidence>